<dbReference type="OrthoDB" id="3200163at2759"/>
<dbReference type="AlphaFoldDB" id="A0A2C9C3F7"/>
<proteinExistence type="predicted"/>
<dbReference type="WormBase" id="T28C12.15">
    <property type="protein sequence ID" value="CE52053"/>
    <property type="gene ID" value="WBGene00271821"/>
</dbReference>
<dbReference type="InParanoid" id="A0A2C9C3F7"/>
<protein>
    <submittedName>
        <fullName evidence="2">Uncharacterized protein</fullName>
    </submittedName>
</protein>
<feature type="compositionally biased region" description="Basic and acidic residues" evidence="1">
    <location>
        <begin position="53"/>
        <end position="67"/>
    </location>
</feature>
<evidence type="ECO:0000313" key="3">
    <source>
        <dbReference type="Proteomes" id="UP000001940"/>
    </source>
</evidence>
<dbReference type="AGR" id="WB:WBGene00271821"/>
<organism evidence="2 3">
    <name type="scientific">Caenorhabditis elegans</name>
    <dbReference type="NCBI Taxonomy" id="6239"/>
    <lineage>
        <taxon>Eukaryota</taxon>
        <taxon>Metazoa</taxon>
        <taxon>Ecdysozoa</taxon>
        <taxon>Nematoda</taxon>
        <taxon>Chromadorea</taxon>
        <taxon>Rhabditida</taxon>
        <taxon>Rhabditina</taxon>
        <taxon>Rhabditomorpha</taxon>
        <taxon>Rhabditoidea</taxon>
        <taxon>Rhabditidae</taxon>
        <taxon>Peloderinae</taxon>
        <taxon>Caenorhabditis</taxon>
    </lineage>
</organism>
<dbReference type="Proteomes" id="UP000001940">
    <property type="component" value="Chromosome V"/>
</dbReference>
<accession>A0A2C9C3F7</accession>
<evidence type="ECO:0000313" key="2">
    <source>
        <dbReference type="EMBL" id="SOF58869.1"/>
    </source>
</evidence>
<evidence type="ECO:0000313" key="4">
    <source>
        <dbReference type="WormBase" id="T28C12.15"/>
    </source>
</evidence>
<dbReference type="EMBL" id="BX284605">
    <property type="protein sequence ID" value="SOF58869.1"/>
    <property type="molecule type" value="Genomic_DNA"/>
</dbReference>
<sequence length="99" mass="11674">MTWKFFKSTSHYENNSNCTELFRIRLKLRVMAADIGILGLSRNVQWRRRRKTTDRGRSSERGKVVEEKQKTLTSSAVVCCQIAKKLELETSRVRKRRGR</sequence>
<keyword evidence="3" id="KW-1185">Reference proteome</keyword>
<gene>
    <name evidence="2" type="ORF">CELE_T28C12.15</name>
    <name evidence="2 4" type="ORF">T28C12.15</name>
</gene>
<reference evidence="2 3" key="1">
    <citation type="journal article" date="1998" name="Science">
        <title>Genome sequence of the nematode C. elegans: a platform for investigating biology.</title>
        <authorList>
            <consortium name="The C. elegans sequencing consortium"/>
            <person name="Sulson J.E."/>
            <person name="Waterston R."/>
        </authorList>
    </citation>
    <scope>NUCLEOTIDE SEQUENCE [LARGE SCALE GENOMIC DNA]</scope>
    <source>
        <strain evidence="2 3">Bristol N2</strain>
    </source>
</reference>
<name>A0A2C9C3F7_CAEEL</name>
<dbReference type="Bgee" id="WBGene00271821">
    <property type="expression patterns" value="Expressed in adult organism and 1 other cell type or tissue"/>
</dbReference>
<evidence type="ECO:0000256" key="1">
    <source>
        <dbReference type="SAM" id="MobiDB-lite"/>
    </source>
</evidence>
<feature type="region of interest" description="Disordered" evidence="1">
    <location>
        <begin position="48"/>
        <end position="67"/>
    </location>
</feature>